<feature type="domain" description="HTH lysR-type" evidence="5">
    <location>
        <begin position="5"/>
        <end position="62"/>
    </location>
</feature>
<dbReference type="PANTHER" id="PTHR30537:SF66">
    <property type="entry name" value="IRON-REGULATED VIRULENCE REGULATORY PROTEIN IRGB"/>
    <property type="match status" value="1"/>
</dbReference>
<dbReference type="Gene3D" id="3.40.190.290">
    <property type="match status" value="1"/>
</dbReference>
<evidence type="ECO:0000256" key="2">
    <source>
        <dbReference type="ARBA" id="ARBA00023015"/>
    </source>
</evidence>
<accession>A0ABU9TBJ0</accession>
<evidence type="ECO:0000313" key="6">
    <source>
        <dbReference type="EMBL" id="MEM5503129.1"/>
    </source>
</evidence>
<dbReference type="Proteomes" id="UP001477870">
    <property type="component" value="Unassembled WGS sequence"/>
</dbReference>
<keyword evidence="2" id="KW-0805">Transcription regulation</keyword>
<evidence type="ECO:0000256" key="1">
    <source>
        <dbReference type="ARBA" id="ARBA00009437"/>
    </source>
</evidence>
<dbReference type="PROSITE" id="PS50931">
    <property type="entry name" value="HTH_LYSR"/>
    <property type="match status" value="1"/>
</dbReference>
<dbReference type="InterPro" id="IPR036388">
    <property type="entry name" value="WH-like_DNA-bd_sf"/>
</dbReference>
<dbReference type="SUPFAM" id="SSF53850">
    <property type="entry name" value="Periplasmic binding protein-like II"/>
    <property type="match status" value="1"/>
</dbReference>
<dbReference type="InterPro" id="IPR058163">
    <property type="entry name" value="LysR-type_TF_proteobact-type"/>
</dbReference>
<comment type="similarity">
    <text evidence="1">Belongs to the LysR transcriptional regulatory family.</text>
</comment>
<proteinExistence type="inferred from homology"/>
<comment type="caution">
    <text evidence="6">The sequence shown here is derived from an EMBL/GenBank/DDBJ whole genome shotgun (WGS) entry which is preliminary data.</text>
</comment>
<protein>
    <submittedName>
        <fullName evidence="6">LysR substrate-binding domain-containing protein</fullName>
    </submittedName>
</protein>
<evidence type="ECO:0000256" key="3">
    <source>
        <dbReference type="ARBA" id="ARBA00023125"/>
    </source>
</evidence>
<evidence type="ECO:0000256" key="4">
    <source>
        <dbReference type="ARBA" id="ARBA00023163"/>
    </source>
</evidence>
<evidence type="ECO:0000313" key="7">
    <source>
        <dbReference type="Proteomes" id="UP001477870"/>
    </source>
</evidence>
<evidence type="ECO:0000259" key="5">
    <source>
        <dbReference type="PROSITE" id="PS50931"/>
    </source>
</evidence>
<dbReference type="Pfam" id="PF00126">
    <property type="entry name" value="HTH_1"/>
    <property type="match status" value="1"/>
</dbReference>
<reference evidence="6 7" key="1">
    <citation type="submission" date="2024-03" db="EMBL/GenBank/DDBJ databases">
        <title>Community enrichment and isolation of bacterial strains for fucoidan degradation.</title>
        <authorList>
            <person name="Sichert A."/>
        </authorList>
    </citation>
    <scope>NUCLEOTIDE SEQUENCE [LARGE SCALE GENOMIC DNA]</scope>
    <source>
        <strain evidence="6 7">AS62</strain>
    </source>
</reference>
<dbReference type="InterPro" id="IPR005119">
    <property type="entry name" value="LysR_subst-bd"/>
</dbReference>
<name>A0ABU9TBJ0_9HYPH</name>
<dbReference type="RefSeq" id="WP_342849316.1">
    <property type="nucleotide sequence ID" value="NZ_JBBMQO010000011.1"/>
</dbReference>
<gene>
    <name evidence="6" type="ORF">WNY59_16190</name>
</gene>
<dbReference type="InterPro" id="IPR000847">
    <property type="entry name" value="LysR_HTH_N"/>
</dbReference>
<keyword evidence="7" id="KW-1185">Reference proteome</keyword>
<organism evidence="6 7">
    <name type="scientific">Ahrensia kielensis</name>
    <dbReference type="NCBI Taxonomy" id="76980"/>
    <lineage>
        <taxon>Bacteria</taxon>
        <taxon>Pseudomonadati</taxon>
        <taxon>Pseudomonadota</taxon>
        <taxon>Alphaproteobacteria</taxon>
        <taxon>Hyphomicrobiales</taxon>
        <taxon>Ahrensiaceae</taxon>
        <taxon>Ahrensia</taxon>
    </lineage>
</organism>
<dbReference type="PANTHER" id="PTHR30537">
    <property type="entry name" value="HTH-TYPE TRANSCRIPTIONAL REGULATOR"/>
    <property type="match status" value="1"/>
</dbReference>
<dbReference type="SUPFAM" id="SSF46785">
    <property type="entry name" value="Winged helix' DNA-binding domain"/>
    <property type="match status" value="1"/>
</dbReference>
<keyword evidence="4" id="KW-0804">Transcription</keyword>
<dbReference type="EMBL" id="JBBMQO010000011">
    <property type="protein sequence ID" value="MEM5503129.1"/>
    <property type="molecule type" value="Genomic_DNA"/>
</dbReference>
<dbReference type="CDD" id="cd08422">
    <property type="entry name" value="PBP2_CrgA_like"/>
    <property type="match status" value="1"/>
</dbReference>
<dbReference type="Pfam" id="PF03466">
    <property type="entry name" value="LysR_substrate"/>
    <property type="match status" value="1"/>
</dbReference>
<dbReference type="PRINTS" id="PR00039">
    <property type="entry name" value="HTHLYSR"/>
</dbReference>
<keyword evidence="3" id="KW-0238">DNA-binding</keyword>
<dbReference type="InterPro" id="IPR036390">
    <property type="entry name" value="WH_DNA-bd_sf"/>
</dbReference>
<dbReference type="Gene3D" id="1.10.10.10">
    <property type="entry name" value="Winged helix-like DNA-binding domain superfamily/Winged helix DNA-binding domain"/>
    <property type="match status" value="1"/>
</dbReference>
<sequence length="302" mass="33065">MSKAHNLNRLSYFAAVVETGSFTNAAERLSVTKAVVSSQVTQLEQELQATLLVRNTRKVSTTEVGKIFYEHCASILNEAEEAFSALSQLTENPIGTLRVTAPNDYGKAIVTPLVAAFRRNYPDCQVELYLGDNHSDLMAGNLDLAIRVGWLRDSGLLARKLGVFKQLLVGPADKFALLSHIKHPNDLVGIDFIANTAISDPLQWQFKTTGNKRISVKLKSNLSINSTPAIKEAVKNGAGLAILPDYLVQKDLIEGKLIQVLPDWQLPQGDISAVLPAAKFRAGKVTAFIEMLRRAEKARVDS</sequence>